<evidence type="ECO:0000256" key="6">
    <source>
        <dbReference type="SAM" id="MobiDB-lite"/>
    </source>
</evidence>
<keyword evidence="4 7" id="KW-1133">Transmembrane helix</keyword>
<dbReference type="Gene3D" id="1.20.1250.20">
    <property type="entry name" value="MFS general substrate transporter like domains"/>
    <property type="match status" value="1"/>
</dbReference>
<feature type="transmembrane region" description="Helical" evidence="7">
    <location>
        <begin position="431"/>
        <end position="451"/>
    </location>
</feature>
<feature type="transmembrane region" description="Helical" evidence="7">
    <location>
        <begin position="279"/>
        <end position="300"/>
    </location>
</feature>
<comment type="caution">
    <text evidence="8">The sequence shown here is derived from an EMBL/GenBank/DDBJ whole genome shotgun (WGS) entry which is preliminary data.</text>
</comment>
<dbReference type="PANTHER" id="PTHR23513:SF11">
    <property type="entry name" value="STAPHYLOFERRIN A TRANSPORTER"/>
    <property type="match status" value="1"/>
</dbReference>
<dbReference type="GO" id="GO:0005886">
    <property type="term" value="C:plasma membrane"/>
    <property type="evidence" value="ECO:0007669"/>
    <property type="project" value="UniProtKB-SubCell"/>
</dbReference>
<feature type="compositionally biased region" description="Gly residues" evidence="6">
    <location>
        <begin position="205"/>
        <end position="219"/>
    </location>
</feature>
<feature type="transmembrane region" description="Helical" evidence="7">
    <location>
        <begin position="312"/>
        <end position="333"/>
    </location>
</feature>
<organism evidence="8 9">
    <name type="scientific">Streptomyces cinnamoneus</name>
    <name type="common">Streptoverticillium cinnamoneum</name>
    <dbReference type="NCBI Taxonomy" id="53446"/>
    <lineage>
        <taxon>Bacteria</taxon>
        <taxon>Bacillati</taxon>
        <taxon>Actinomycetota</taxon>
        <taxon>Actinomycetes</taxon>
        <taxon>Kitasatosporales</taxon>
        <taxon>Streptomycetaceae</taxon>
        <taxon>Streptomyces</taxon>
        <taxon>Streptomyces cinnamoneus group</taxon>
    </lineage>
</organism>
<evidence type="ECO:0000313" key="9">
    <source>
        <dbReference type="Proteomes" id="UP000646244"/>
    </source>
</evidence>
<dbReference type="GO" id="GO:0022857">
    <property type="term" value="F:transmembrane transporter activity"/>
    <property type="evidence" value="ECO:0007669"/>
    <property type="project" value="InterPro"/>
</dbReference>
<dbReference type="Proteomes" id="UP000646244">
    <property type="component" value="Unassembled WGS sequence"/>
</dbReference>
<evidence type="ECO:0000256" key="5">
    <source>
        <dbReference type="ARBA" id="ARBA00023136"/>
    </source>
</evidence>
<feature type="transmembrane region" description="Helical" evidence="7">
    <location>
        <begin position="366"/>
        <end position="387"/>
    </location>
</feature>
<dbReference type="PANTHER" id="PTHR23513">
    <property type="entry name" value="INTEGRAL MEMBRANE EFFLUX PROTEIN-RELATED"/>
    <property type="match status" value="1"/>
</dbReference>
<protein>
    <recommendedName>
        <fullName evidence="10">MFS transporter</fullName>
    </recommendedName>
</protein>
<accession>A0A918WFH3</accession>
<keyword evidence="5 7" id="KW-0472">Membrane</keyword>
<feature type="transmembrane region" description="Helical" evidence="7">
    <location>
        <begin position="88"/>
        <end position="106"/>
    </location>
</feature>
<sequence>MLWLSMTLSVLGDRLYGLAAMWVVYAATGSSSLMGLVAAVESLPYIVLGGSATVMARFSRWRRLAWIDAGRAAAAAGVPLLWSPDLPGFVAMLVLVLLLGGLSAVFEPNLGALIPQLVEPDEVAQVSCLFDLTARVAAVIGQGCVGVLLQLVSEIQLFAIDGFTFVVSALALGWLGRRTRLGKHAPDAGRTRSPREVDPWDGGVRKGGAQDGGRPGGARPGDVRDGRRPGDARDGKGRGREGEARDGRAPDGRPRDEWASTDGLQVVRARIVLRAHRRVGVAIAVHGVALFAAAVSTVGLPPLLVSRFGQGAAGYGLALAATAAGGLAGNLLTGHLPHRWPWLTTYCVAWTGAGLSLAGLGVADSMAAVIGLCVLSGLLFPVCAVTLRTHLSRFGPAARLRLLTVDQTAVRAAGTVGMLLLPFAVDAAPAEAFVGAGALLSALALLGWWVGRRAGEGPLVMTDAA</sequence>
<evidence type="ECO:0000256" key="2">
    <source>
        <dbReference type="ARBA" id="ARBA00022475"/>
    </source>
</evidence>
<keyword evidence="3 7" id="KW-0812">Transmembrane</keyword>
<keyword evidence="2" id="KW-1003">Cell membrane</keyword>
<feature type="region of interest" description="Disordered" evidence="6">
    <location>
        <begin position="183"/>
        <end position="258"/>
    </location>
</feature>
<feature type="transmembrane region" description="Helical" evidence="7">
    <location>
        <begin position="155"/>
        <end position="175"/>
    </location>
</feature>
<feature type="transmembrane region" description="Helical" evidence="7">
    <location>
        <begin position="408"/>
        <end position="425"/>
    </location>
</feature>
<dbReference type="InterPro" id="IPR011701">
    <property type="entry name" value="MFS"/>
</dbReference>
<name>A0A918WFH3_STRCJ</name>
<evidence type="ECO:0000256" key="3">
    <source>
        <dbReference type="ARBA" id="ARBA00022692"/>
    </source>
</evidence>
<dbReference type="EMBL" id="BMVB01000002">
    <property type="protein sequence ID" value="GHC37983.1"/>
    <property type="molecule type" value="Genomic_DNA"/>
</dbReference>
<evidence type="ECO:0000256" key="7">
    <source>
        <dbReference type="SAM" id="Phobius"/>
    </source>
</evidence>
<feature type="compositionally biased region" description="Basic and acidic residues" evidence="6">
    <location>
        <begin position="184"/>
        <end position="198"/>
    </location>
</feature>
<evidence type="ECO:0000256" key="1">
    <source>
        <dbReference type="ARBA" id="ARBA00004651"/>
    </source>
</evidence>
<feature type="transmembrane region" description="Helical" evidence="7">
    <location>
        <begin position="340"/>
        <end position="360"/>
    </location>
</feature>
<feature type="transmembrane region" description="Helical" evidence="7">
    <location>
        <begin position="20"/>
        <end position="43"/>
    </location>
</feature>
<dbReference type="Pfam" id="PF07690">
    <property type="entry name" value="MFS_1"/>
    <property type="match status" value="1"/>
</dbReference>
<feature type="compositionally biased region" description="Basic and acidic residues" evidence="6">
    <location>
        <begin position="221"/>
        <end position="258"/>
    </location>
</feature>
<gene>
    <name evidence="8" type="ORF">GCM10010507_09440</name>
</gene>
<reference evidence="8" key="1">
    <citation type="journal article" date="2014" name="Int. J. Syst. Evol. Microbiol.">
        <title>Complete genome sequence of Corynebacterium casei LMG S-19264T (=DSM 44701T), isolated from a smear-ripened cheese.</title>
        <authorList>
            <consortium name="US DOE Joint Genome Institute (JGI-PGF)"/>
            <person name="Walter F."/>
            <person name="Albersmeier A."/>
            <person name="Kalinowski J."/>
            <person name="Ruckert C."/>
        </authorList>
    </citation>
    <scope>NUCLEOTIDE SEQUENCE</scope>
    <source>
        <strain evidence="8">JCM 4633</strain>
    </source>
</reference>
<reference evidence="8" key="2">
    <citation type="submission" date="2020-09" db="EMBL/GenBank/DDBJ databases">
        <authorList>
            <person name="Sun Q."/>
            <person name="Ohkuma M."/>
        </authorList>
    </citation>
    <scope>NUCLEOTIDE SEQUENCE</scope>
    <source>
        <strain evidence="8">JCM 4633</strain>
    </source>
</reference>
<dbReference type="SUPFAM" id="SSF103473">
    <property type="entry name" value="MFS general substrate transporter"/>
    <property type="match status" value="1"/>
</dbReference>
<comment type="subcellular location">
    <subcellularLocation>
        <location evidence="1">Cell membrane</location>
        <topology evidence="1">Multi-pass membrane protein</topology>
    </subcellularLocation>
</comment>
<evidence type="ECO:0000256" key="4">
    <source>
        <dbReference type="ARBA" id="ARBA00022989"/>
    </source>
</evidence>
<evidence type="ECO:0008006" key="10">
    <source>
        <dbReference type="Google" id="ProtNLM"/>
    </source>
</evidence>
<dbReference type="AlphaFoldDB" id="A0A918WFH3"/>
<evidence type="ECO:0000313" key="8">
    <source>
        <dbReference type="EMBL" id="GHC37983.1"/>
    </source>
</evidence>
<proteinExistence type="predicted"/>
<dbReference type="InterPro" id="IPR036259">
    <property type="entry name" value="MFS_trans_sf"/>
</dbReference>